<dbReference type="InterPro" id="IPR018300">
    <property type="entry name" value="Aminotrans_IV_CS"/>
</dbReference>
<dbReference type="InterPro" id="IPR001544">
    <property type="entry name" value="Aminotrans_IV"/>
</dbReference>
<comment type="catalytic activity">
    <reaction evidence="14 17">
        <text>L-leucine + 2-oxoglutarate = 4-methyl-2-oxopentanoate + L-glutamate</text>
        <dbReference type="Rhea" id="RHEA:18321"/>
        <dbReference type="ChEBI" id="CHEBI:16810"/>
        <dbReference type="ChEBI" id="CHEBI:17865"/>
        <dbReference type="ChEBI" id="CHEBI:29985"/>
        <dbReference type="ChEBI" id="CHEBI:57427"/>
        <dbReference type="EC" id="2.6.1.42"/>
    </reaction>
</comment>
<evidence type="ECO:0000256" key="8">
    <source>
        <dbReference type="ARBA" id="ARBA00022605"/>
    </source>
</evidence>
<keyword evidence="11 17" id="KW-0100">Branched-chain amino acid biosynthesis</keyword>
<dbReference type="Gene3D" id="3.20.10.10">
    <property type="entry name" value="D-amino Acid Aminotransferase, subunit A, domain 2"/>
    <property type="match status" value="1"/>
</dbReference>
<keyword evidence="9 17" id="KW-0808">Transferase</keyword>
<proteinExistence type="inferred from homology"/>
<comment type="pathway">
    <text evidence="3 17">Amino-acid biosynthesis; L-isoleucine biosynthesis; L-isoleucine from 2-oxobutanoate: step 4/4.</text>
</comment>
<evidence type="ECO:0000256" key="9">
    <source>
        <dbReference type="ARBA" id="ARBA00022679"/>
    </source>
</evidence>
<dbReference type="Proteomes" id="UP001375743">
    <property type="component" value="Unassembled WGS sequence"/>
</dbReference>
<dbReference type="CDD" id="cd01557">
    <property type="entry name" value="BCAT_beta_family"/>
    <property type="match status" value="1"/>
</dbReference>
<comment type="similarity">
    <text evidence="6 15">Belongs to the class-IV pyridoxal-phosphate-dependent aminotransferase family.</text>
</comment>
<dbReference type="InterPro" id="IPR005785">
    <property type="entry name" value="B_amino_transI"/>
</dbReference>
<evidence type="ECO:0000256" key="11">
    <source>
        <dbReference type="ARBA" id="ARBA00023304"/>
    </source>
</evidence>
<evidence type="ECO:0000313" key="18">
    <source>
        <dbReference type="EMBL" id="MEK0082715.1"/>
    </source>
</evidence>
<dbReference type="InterPro" id="IPR043131">
    <property type="entry name" value="BCAT-like_N"/>
</dbReference>
<evidence type="ECO:0000256" key="4">
    <source>
        <dbReference type="ARBA" id="ARBA00004931"/>
    </source>
</evidence>
<evidence type="ECO:0000256" key="6">
    <source>
        <dbReference type="ARBA" id="ARBA00009320"/>
    </source>
</evidence>
<comment type="pathway">
    <text evidence="5 17">Amino-acid biosynthesis; L-leucine biosynthesis; L-leucine from 3-methyl-2-oxobutanoate: step 4/4.</text>
</comment>
<dbReference type="InterPro" id="IPR043132">
    <property type="entry name" value="BCAT-like_C"/>
</dbReference>
<dbReference type="NCBIfam" id="NF005726">
    <property type="entry name" value="PRK07544.1"/>
    <property type="match status" value="1"/>
</dbReference>
<gene>
    <name evidence="17" type="primary">ilvE</name>
    <name evidence="18" type="ORF">U1T56_06110</name>
</gene>
<dbReference type="SUPFAM" id="SSF56752">
    <property type="entry name" value="D-aminoacid aminotransferase-like PLP-dependent enzymes"/>
    <property type="match status" value="1"/>
</dbReference>
<organism evidence="18 19">
    <name type="scientific">Benzoatithermus flavus</name>
    <dbReference type="NCBI Taxonomy" id="3108223"/>
    <lineage>
        <taxon>Bacteria</taxon>
        <taxon>Pseudomonadati</taxon>
        <taxon>Pseudomonadota</taxon>
        <taxon>Alphaproteobacteria</taxon>
        <taxon>Geminicoccales</taxon>
        <taxon>Geminicoccaceae</taxon>
        <taxon>Benzoatithermus</taxon>
    </lineage>
</organism>
<keyword evidence="7 17" id="KW-0032">Aminotransferase</keyword>
<name>A0ABU8XNE5_9PROT</name>
<comment type="cofactor">
    <cofactor evidence="1 16">
        <name>pyridoxal 5'-phosphate</name>
        <dbReference type="ChEBI" id="CHEBI:597326"/>
    </cofactor>
</comment>
<comment type="function">
    <text evidence="2 17">Acts on leucine, isoleucine and valine.</text>
</comment>
<evidence type="ECO:0000256" key="16">
    <source>
        <dbReference type="RuleBase" id="RU004516"/>
    </source>
</evidence>
<evidence type="ECO:0000256" key="17">
    <source>
        <dbReference type="RuleBase" id="RU364094"/>
    </source>
</evidence>
<dbReference type="GO" id="GO:0004084">
    <property type="term" value="F:branched-chain-amino-acid transaminase activity"/>
    <property type="evidence" value="ECO:0007669"/>
    <property type="project" value="UniProtKB-EC"/>
</dbReference>
<dbReference type="InterPro" id="IPR036038">
    <property type="entry name" value="Aminotransferase-like"/>
</dbReference>
<dbReference type="NCBIfam" id="TIGR01122">
    <property type="entry name" value="ilvE_I"/>
    <property type="match status" value="1"/>
</dbReference>
<evidence type="ECO:0000256" key="3">
    <source>
        <dbReference type="ARBA" id="ARBA00004824"/>
    </source>
</evidence>
<comment type="caution">
    <text evidence="18">The sequence shown here is derived from an EMBL/GenBank/DDBJ whole genome shotgun (WGS) entry which is preliminary data.</text>
</comment>
<dbReference type="Pfam" id="PF01063">
    <property type="entry name" value="Aminotran_4"/>
    <property type="match status" value="1"/>
</dbReference>
<evidence type="ECO:0000256" key="5">
    <source>
        <dbReference type="ARBA" id="ARBA00005072"/>
    </source>
</evidence>
<keyword evidence="8 17" id="KW-0028">Amino-acid biosynthesis</keyword>
<sequence>MSQLVPFDDRDGFIWMNGEMVPWREAKIHVLTHGLHYGSCVFEGERCYNGKVFKSTEHSQRLIDSGRILGFEVPYSVEELNAAKDALIQKMGFKNCYVRPLAWRGSEQMGVSAQKSRINVAIAVWEWGAYYSDLRLTKAVYDRPAPNTAPVHAKAAGLYMICTISKHAAEAKGFGDALMLDYRGYIAETTGANIFLVKNGEIHTPKPDCFLNGITRRTVIDLARKRGYEVIERHILPDEVRDAQEIFVTGTAAEVTPVRAIDDLSYQVGPVTRQLMEDFHNLTRGDAKAA</sequence>
<dbReference type="EC" id="2.6.1.42" evidence="17"/>
<evidence type="ECO:0000256" key="15">
    <source>
        <dbReference type="RuleBase" id="RU004106"/>
    </source>
</evidence>
<dbReference type="InterPro" id="IPR050571">
    <property type="entry name" value="Class-IV_PLP-Dep_Aminotrnsfr"/>
</dbReference>
<dbReference type="PANTHER" id="PTHR42743">
    <property type="entry name" value="AMINO-ACID AMINOTRANSFERASE"/>
    <property type="match status" value="1"/>
</dbReference>
<evidence type="ECO:0000256" key="13">
    <source>
        <dbReference type="ARBA" id="ARBA00048798"/>
    </source>
</evidence>
<keyword evidence="10 16" id="KW-0663">Pyridoxal phosphate</keyword>
<protein>
    <recommendedName>
        <fullName evidence="17">Branched-chain-amino-acid aminotransferase</fullName>
        <shortName evidence="17">BCAT</shortName>
        <ecNumber evidence="17">2.6.1.42</ecNumber>
    </recommendedName>
</protein>
<keyword evidence="19" id="KW-1185">Reference proteome</keyword>
<comment type="catalytic activity">
    <reaction evidence="12 17">
        <text>L-valine + 2-oxoglutarate = 3-methyl-2-oxobutanoate + L-glutamate</text>
        <dbReference type="Rhea" id="RHEA:24813"/>
        <dbReference type="ChEBI" id="CHEBI:11851"/>
        <dbReference type="ChEBI" id="CHEBI:16810"/>
        <dbReference type="ChEBI" id="CHEBI:29985"/>
        <dbReference type="ChEBI" id="CHEBI:57762"/>
        <dbReference type="EC" id="2.6.1.42"/>
    </reaction>
</comment>
<dbReference type="PANTHER" id="PTHR42743:SF11">
    <property type="entry name" value="AMINODEOXYCHORISMATE LYASE"/>
    <property type="match status" value="1"/>
</dbReference>
<evidence type="ECO:0000256" key="10">
    <source>
        <dbReference type="ARBA" id="ARBA00022898"/>
    </source>
</evidence>
<dbReference type="PROSITE" id="PS00770">
    <property type="entry name" value="AA_TRANSFER_CLASS_4"/>
    <property type="match status" value="1"/>
</dbReference>
<dbReference type="RefSeq" id="WP_418158559.1">
    <property type="nucleotide sequence ID" value="NZ_JBBLZC010000004.1"/>
</dbReference>
<dbReference type="InterPro" id="IPR033939">
    <property type="entry name" value="BCAT_family"/>
</dbReference>
<dbReference type="NCBIfam" id="NF005146">
    <property type="entry name" value="PRK06606.1"/>
    <property type="match status" value="1"/>
</dbReference>
<evidence type="ECO:0000256" key="1">
    <source>
        <dbReference type="ARBA" id="ARBA00001933"/>
    </source>
</evidence>
<reference evidence="18 19" key="1">
    <citation type="submission" date="2024-01" db="EMBL/GenBank/DDBJ databases">
        <title>Multi-omics insights into the function and evolution of sodium benzoate biodegradation pathways in Benzoatithermus flavus gen. nov., sp. nov. from hot spring.</title>
        <authorList>
            <person name="Hu C.-J."/>
            <person name="Li W.-J."/>
        </authorList>
    </citation>
    <scope>NUCLEOTIDE SEQUENCE [LARGE SCALE GENOMIC DNA]</scope>
    <source>
        <strain evidence="18 19">SYSU G07066</strain>
    </source>
</reference>
<accession>A0ABU8XNE5</accession>
<evidence type="ECO:0000256" key="12">
    <source>
        <dbReference type="ARBA" id="ARBA00048212"/>
    </source>
</evidence>
<evidence type="ECO:0000313" key="19">
    <source>
        <dbReference type="Proteomes" id="UP001375743"/>
    </source>
</evidence>
<evidence type="ECO:0000256" key="7">
    <source>
        <dbReference type="ARBA" id="ARBA00022576"/>
    </source>
</evidence>
<dbReference type="EMBL" id="JBBLZC010000004">
    <property type="protein sequence ID" value="MEK0082715.1"/>
    <property type="molecule type" value="Genomic_DNA"/>
</dbReference>
<comment type="catalytic activity">
    <reaction evidence="13 17">
        <text>L-isoleucine + 2-oxoglutarate = (S)-3-methyl-2-oxopentanoate + L-glutamate</text>
        <dbReference type="Rhea" id="RHEA:24801"/>
        <dbReference type="ChEBI" id="CHEBI:16810"/>
        <dbReference type="ChEBI" id="CHEBI:29985"/>
        <dbReference type="ChEBI" id="CHEBI:35146"/>
        <dbReference type="ChEBI" id="CHEBI:58045"/>
        <dbReference type="EC" id="2.6.1.42"/>
    </reaction>
</comment>
<evidence type="ECO:0000256" key="2">
    <source>
        <dbReference type="ARBA" id="ARBA00003109"/>
    </source>
</evidence>
<comment type="pathway">
    <text evidence="4 17">Amino-acid biosynthesis; L-valine biosynthesis; L-valine from pyruvate: step 4/4.</text>
</comment>
<evidence type="ECO:0000256" key="14">
    <source>
        <dbReference type="ARBA" id="ARBA00049229"/>
    </source>
</evidence>
<dbReference type="Gene3D" id="3.30.470.10">
    <property type="match status" value="1"/>
</dbReference>